<dbReference type="Gene3D" id="3.40.710.10">
    <property type="entry name" value="DD-peptidase/beta-lactamase superfamily"/>
    <property type="match status" value="1"/>
</dbReference>
<keyword evidence="3" id="KW-1185">Reference proteome</keyword>
<dbReference type="SUPFAM" id="SSF56601">
    <property type="entry name" value="beta-lactamase/transpeptidase-like"/>
    <property type="match status" value="1"/>
</dbReference>
<organism evidence="2 3">
    <name type="scientific">Candidula unifasciata</name>
    <dbReference type="NCBI Taxonomy" id="100452"/>
    <lineage>
        <taxon>Eukaryota</taxon>
        <taxon>Metazoa</taxon>
        <taxon>Spiralia</taxon>
        <taxon>Lophotrochozoa</taxon>
        <taxon>Mollusca</taxon>
        <taxon>Gastropoda</taxon>
        <taxon>Heterobranchia</taxon>
        <taxon>Euthyneura</taxon>
        <taxon>Panpulmonata</taxon>
        <taxon>Eupulmonata</taxon>
        <taxon>Stylommatophora</taxon>
        <taxon>Helicina</taxon>
        <taxon>Helicoidea</taxon>
        <taxon>Geomitridae</taxon>
        <taxon>Candidula</taxon>
    </lineage>
</organism>
<evidence type="ECO:0000313" key="2">
    <source>
        <dbReference type="EMBL" id="CAG5128790.1"/>
    </source>
</evidence>
<dbReference type="InterPro" id="IPR001466">
    <property type="entry name" value="Beta-lactam-related"/>
</dbReference>
<dbReference type="OrthoDB" id="5946976at2759"/>
<protein>
    <recommendedName>
        <fullName evidence="1">Beta-lactamase-related domain-containing protein</fullName>
    </recommendedName>
</protein>
<comment type="caution">
    <text evidence="2">The sequence shown here is derived from an EMBL/GenBank/DDBJ whole genome shotgun (WGS) entry which is preliminary data.</text>
</comment>
<dbReference type="Pfam" id="PF00144">
    <property type="entry name" value="Beta-lactamase"/>
    <property type="match status" value="1"/>
</dbReference>
<reference evidence="2" key="1">
    <citation type="submission" date="2021-04" db="EMBL/GenBank/DDBJ databases">
        <authorList>
            <consortium name="Molecular Ecology Group"/>
        </authorList>
    </citation>
    <scope>NUCLEOTIDE SEQUENCE</scope>
</reference>
<dbReference type="Proteomes" id="UP000678393">
    <property type="component" value="Unassembled WGS sequence"/>
</dbReference>
<sequence>MQGNITEHSYSVLSGSTCPNGKTAKGWEHFDQIISRFLVEQKIPGAAVAVSKKGVILYQQGYGAAGAGCRVHEDSMFRIASISKPVTAAIVVQLFDKLKMPLNTTVFGKTGILKSYRTRDKRMKNITVRHLLQHSAGWDRDKVGDAVFVRPQCVVKEHPDSQTYNSALLAYALRRKLQFSPGTWHSYSNLGYLVLGEIIETLSGQPYHRVLQTFLQDLSISGIIVGKRRRSHYKCREVEYFNNREPPVVNSIYPEEGTVLPQYGGMAMESSASYGGLVADTVSLLRFIDCMEEAVNQSNTNDYRGQPDNTAEAALNMRTDAEQLVPEDQHCQSATQQLVMETCDRNNFYGSERVNKDSCYDHTSRADKRVSSSIVHIISGVGANERHLYYENESSVVSCEPDRNLDSRNVRYNSSVLDSKHGKNLDPTGIQCNFSVVGCESGQNRHSANWQYNSNHVFCQSSQTFETCTENKCSTCNLTVTANEYWLLPLMTSSQATDSLSRPEFENGRDWYGLGWDVQDNGKSWGHTGGMDGSCGTLFHHQSGLNWTFLLNSWAADADLNGVIKCALCSLPDAGMYGQDILTTDSDFGLKIVTKDKSQIICLCVSESTLSKIISHVKADGFIITWISTVRKDFSYIATKLLHGKKINKLQQWKYPKSGKKDPQIKYIAIFKKYHIMDYFVLFRKTGVELQSLINDLKKYNFVISFLDTFVDSEAQLKYTAVFKYDRCVRQEDDIVVLLAMAASDYVKQVKSYLCSHYVVVQSVTEISSQLYVSAILFARNSHDTTTLLPHIERSTESCTDHPDKNSDSYVNVPGKVTNVLDTRNAESPKAYSNTIVHDSTESKTLDHNINNDYSSTLPVLQTSEDIVFLQSKGQTEFQELREDSVFQGKIFDVSDREKLFQESVKESVFHKLPGKTKVRESTEETANMELATNSSNKKVLKITSNLHSTRSKTNRKHKCYSVTNTQTKFQAKKSKKSKNQTASSLNSTYWVQITPESFLTELNRQTRQNSSLVYAHFYNSDRKPYVSGCWCPTPGGKCYQRISMSKYGLVPELVEAASENVYLQCLSEYLEDGVVYYAAIWQAG</sequence>
<dbReference type="PANTHER" id="PTHR46825:SF9">
    <property type="entry name" value="BETA-LACTAMASE-RELATED DOMAIN-CONTAINING PROTEIN"/>
    <property type="match status" value="1"/>
</dbReference>
<proteinExistence type="predicted"/>
<dbReference type="PANTHER" id="PTHR46825">
    <property type="entry name" value="D-ALANYL-D-ALANINE-CARBOXYPEPTIDASE/ENDOPEPTIDASE AMPH"/>
    <property type="match status" value="1"/>
</dbReference>
<dbReference type="AlphaFoldDB" id="A0A8S3ZM24"/>
<feature type="domain" description="Beta-lactamase-related" evidence="1">
    <location>
        <begin position="30"/>
        <end position="302"/>
    </location>
</feature>
<gene>
    <name evidence="2" type="ORF">CUNI_LOCUS14348</name>
</gene>
<dbReference type="InterPro" id="IPR012338">
    <property type="entry name" value="Beta-lactam/transpept-like"/>
</dbReference>
<name>A0A8S3ZM24_9EUPU</name>
<evidence type="ECO:0000259" key="1">
    <source>
        <dbReference type="Pfam" id="PF00144"/>
    </source>
</evidence>
<dbReference type="EMBL" id="CAJHNH020003223">
    <property type="protein sequence ID" value="CAG5128790.1"/>
    <property type="molecule type" value="Genomic_DNA"/>
</dbReference>
<evidence type="ECO:0000313" key="3">
    <source>
        <dbReference type="Proteomes" id="UP000678393"/>
    </source>
</evidence>
<accession>A0A8S3ZM24</accession>
<dbReference type="InterPro" id="IPR050491">
    <property type="entry name" value="AmpC-like"/>
</dbReference>